<dbReference type="Proteomes" id="UP000623776">
    <property type="component" value="Unassembled WGS sequence"/>
</dbReference>
<dbReference type="RefSeq" id="WP_081195623.1">
    <property type="nucleotide sequence ID" value="NZ_BMXN01000006.1"/>
</dbReference>
<name>A0A8H9I7N8_9GAMM</name>
<dbReference type="InterPro" id="IPR001387">
    <property type="entry name" value="Cro/C1-type_HTH"/>
</dbReference>
<keyword evidence="2" id="KW-1185">Reference proteome</keyword>
<dbReference type="InterPro" id="IPR014057">
    <property type="entry name" value="HI1420"/>
</dbReference>
<accession>A0A8H9I7N8</accession>
<dbReference type="CDD" id="cd00093">
    <property type="entry name" value="HTH_XRE"/>
    <property type="match status" value="1"/>
</dbReference>
<dbReference type="EMBL" id="BMXN01000006">
    <property type="protein sequence ID" value="GGW23861.1"/>
    <property type="molecule type" value="Genomic_DNA"/>
</dbReference>
<dbReference type="Pfam" id="PF21716">
    <property type="entry name" value="dnstrm_HI1420"/>
    <property type="match status" value="1"/>
</dbReference>
<dbReference type="AlphaFoldDB" id="A0A8H9I7N8"/>
<dbReference type="NCBIfam" id="TIGR02684">
    <property type="entry name" value="dnstrm_HI1420"/>
    <property type="match status" value="1"/>
</dbReference>
<dbReference type="PANTHER" id="PTHR40275:SF1">
    <property type="entry name" value="SSL7038 PROTEIN"/>
    <property type="match status" value="1"/>
</dbReference>
<evidence type="ECO:0000313" key="1">
    <source>
        <dbReference type="EMBL" id="GGW23861.1"/>
    </source>
</evidence>
<evidence type="ECO:0000313" key="2">
    <source>
        <dbReference type="Proteomes" id="UP000623776"/>
    </source>
</evidence>
<dbReference type="GO" id="GO:0003677">
    <property type="term" value="F:DNA binding"/>
    <property type="evidence" value="ECO:0007669"/>
    <property type="project" value="InterPro"/>
</dbReference>
<dbReference type="InterPro" id="IPR010982">
    <property type="entry name" value="Lambda_DNA-bd_dom_sf"/>
</dbReference>
<sequence>MSTLRKWDVVDHLNTEEEMVLYFEACLEEGDAALVAAALGDIARARGMAQLARDTGLTREGLYKALSADGNPSFATIMKVTKALGFTLHAEAS</sequence>
<proteinExistence type="predicted"/>
<comment type="caution">
    <text evidence="1">The sequence shown here is derived from an EMBL/GenBank/DDBJ whole genome shotgun (WGS) entry which is preliminary data.</text>
</comment>
<protein>
    <submittedName>
        <fullName evidence="1">Transcriptional regulator</fullName>
    </submittedName>
</protein>
<gene>
    <name evidence="1" type="ORF">GCM10007157_14130</name>
</gene>
<dbReference type="PANTHER" id="PTHR40275">
    <property type="entry name" value="SSL7038 PROTEIN"/>
    <property type="match status" value="1"/>
</dbReference>
<reference evidence="2" key="1">
    <citation type="journal article" date="2019" name="Int. J. Syst. Evol. Microbiol.">
        <title>The Global Catalogue of Microorganisms (GCM) 10K type strain sequencing project: providing services to taxonomists for standard genome sequencing and annotation.</title>
        <authorList>
            <consortium name="The Broad Institute Genomics Platform"/>
            <consortium name="The Broad Institute Genome Sequencing Center for Infectious Disease"/>
            <person name="Wu L."/>
            <person name="Ma J."/>
        </authorList>
    </citation>
    <scope>NUCLEOTIDE SEQUENCE [LARGE SCALE GENOMIC DNA]</scope>
    <source>
        <strain evidence="2">KCTC 22154</strain>
    </source>
</reference>
<organism evidence="1 2">
    <name type="scientific">Vreelandella hamiltonii</name>
    <dbReference type="NCBI Taxonomy" id="502829"/>
    <lineage>
        <taxon>Bacteria</taxon>
        <taxon>Pseudomonadati</taxon>
        <taxon>Pseudomonadota</taxon>
        <taxon>Gammaproteobacteria</taxon>
        <taxon>Oceanospirillales</taxon>
        <taxon>Halomonadaceae</taxon>
        <taxon>Vreelandella</taxon>
    </lineage>
</organism>
<dbReference type="SUPFAM" id="SSF47413">
    <property type="entry name" value="lambda repressor-like DNA-binding domains"/>
    <property type="match status" value="1"/>
</dbReference>
<dbReference type="Gene3D" id="1.10.260.40">
    <property type="entry name" value="lambda repressor-like DNA-binding domains"/>
    <property type="match status" value="1"/>
</dbReference>